<sequence length="168" mass="17423">MGTGREMVRDREMGTKRSNDTRRSEEQLEKGAGTETTPKLGQNQGRTEGEGPSQGSRARPGWGRAPGRGHQQAQSKVHPQPGKREGSPQRPGPALGAPCWPLLPPAGASRSAQAGRKVRDTAALGHSSFPPPLPAPLPALPAHRAPPGPVGGAGVLPVTLLAQSSRAV</sequence>
<dbReference type="Ensembl" id="ENSMMNT00015001003.1">
    <property type="protein sequence ID" value="ENSMMNP00015000902.1"/>
    <property type="gene ID" value="ENSMMNG00015000733.1"/>
</dbReference>
<organism evidence="2 3">
    <name type="scientific">Monodon monoceros</name>
    <name type="common">Narwhal</name>
    <name type="synonym">Ceratodon monodon</name>
    <dbReference type="NCBI Taxonomy" id="40151"/>
    <lineage>
        <taxon>Eukaryota</taxon>
        <taxon>Metazoa</taxon>
        <taxon>Chordata</taxon>
        <taxon>Craniata</taxon>
        <taxon>Vertebrata</taxon>
        <taxon>Euteleostomi</taxon>
        <taxon>Mammalia</taxon>
        <taxon>Eutheria</taxon>
        <taxon>Laurasiatheria</taxon>
        <taxon>Artiodactyla</taxon>
        <taxon>Whippomorpha</taxon>
        <taxon>Cetacea</taxon>
        <taxon>Odontoceti</taxon>
        <taxon>Monodontidae</taxon>
        <taxon>Monodon</taxon>
    </lineage>
</organism>
<name>A0A8C6AH06_MONMO</name>
<evidence type="ECO:0000313" key="2">
    <source>
        <dbReference type="Ensembl" id="ENSMMNP00015000902.1"/>
    </source>
</evidence>
<evidence type="ECO:0000256" key="1">
    <source>
        <dbReference type="SAM" id="MobiDB-lite"/>
    </source>
</evidence>
<feature type="compositionally biased region" description="Low complexity" evidence="1">
    <location>
        <begin position="57"/>
        <end position="69"/>
    </location>
</feature>
<feature type="compositionally biased region" description="Polar residues" evidence="1">
    <location>
        <begin position="34"/>
        <end position="46"/>
    </location>
</feature>
<dbReference type="AlphaFoldDB" id="A0A8C6AH06"/>
<evidence type="ECO:0000313" key="3">
    <source>
        <dbReference type="Proteomes" id="UP000694561"/>
    </source>
</evidence>
<proteinExistence type="predicted"/>
<feature type="compositionally biased region" description="Basic and acidic residues" evidence="1">
    <location>
        <begin position="1"/>
        <end position="29"/>
    </location>
</feature>
<feature type="compositionally biased region" description="Pro residues" evidence="1">
    <location>
        <begin position="129"/>
        <end position="145"/>
    </location>
</feature>
<dbReference type="Proteomes" id="UP000694561">
    <property type="component" value="Unplaced"/>
</dbReference>
<feature type="region of interest" description="Disordered" evidence="1">
    <location>
        <begin position="1"/>
        <end position="145"/>
    </location>
</feature>
<protein>
    <submittedName>
        <fullName evidence="2">Uncharacterized protein</fullName>
    </submittedName>
</protein>
<reference evidence="2" key="1">
    <citation type="submission" date="2025-08" db="UniProtKB">
        <authorList>
            <consortium name="Ensembl"/>
        </authorList>
    </citation>
    <scope>IDENTIFICATION</scope>
</reference>
<dbReference type="GeneTree" id="ENSGT00910000147334"/>
<keyword evidence="3" id="KW-1185">Reference proteome</keyword>
<accession>A0A8C6AH06</accession>
<reference evidence="2" key="2">
    <citation type="submission" date="2025-09" db="UniProtKB">
        <authorList>
            <consortium name="Ensembl"/>
        </authorList>
    </citation>
    <scope>IDENTIFICATION</scope>
</reference>